<dbReference type="InterPro" id="IPR013494">
    <property type="entry name" value="CHP02678"/>
</dbReference>
<dbReference type="EMBL" id="JABVEC010000009">
    <property type="protein sequence ID" value="MBC6466733.1"/>
    <property type="molecule type" value="Genomic_DNA"/>
</dbReference>
<evidence type="ECO:0000313" key="1">
    <source>
        <dbReference type="EMBL" id="MBC6466733.1"/>
    </source>
</evidence>
<accession>A0ABR7LPF5</accession>
<keyword evidence="2" id="KW-1185">Reference proteome</keyword>
<organism evidence="1 2">
    <name type="scientific">Actinomadura alba</name>
    <dbReference type="NCBI Taxonomy" id="406431"/>
    <lineage>
        <taxon>Bacteria</taxon>
        <taxon>Bacillati</taxon>
        <taxon>Actinomycetota</taxon>
        <taxon>Actinomycetes</taxon>
        <taxon>Streptosporangiales</taxon>
        <taxon>Thermomonosporaceae</taxon>
        <taxon>Actinomadura</taxon>
    </lineage>
</organism>
<dbReference type="Pfam" id="PF09661">
    <property type="entry name" value="DUF2398"/>
    <property type="match status" value="1"/>
</dbReference>
<dbReference type="NCBIfam" id="TIGR02678">
    <property type="entry name" value="TIGR02678 family protein"/>
    <property type="match status" value="1"/>
</dbReference>
<gene>
    <name evidence="1" type="ORF">HKK74_14655</name>
</gene>
<evidence type="ECO:0000313" key="2">
    <source>
        <dbReference type="Proteomes" id="UP000805614"/>
    </source>
</evidence>
<sequence length="412" mass="45437">MSDALNDVLDTQRDEERRKAVRALLRSPLLTPRGRQAAEYALVRRHAGVLAEWFARETGWSLHTDSGVARLRKTPGRLDDGSRAATARSKGPFSRRRYVLACLALAALERSESQVTLGWLVDRVMAFAQDEELTGAGIVFALDKRDERADLVAVAQLLLEIGVLVKVAGDEQSFVNRSGDALYDVDRRVLSVLLATRRGPSMVAAAQDGPQDRPQEILRDRLRAITEELTPDTGDGRNRQIRHTISRRLLDDPVLYYADLTTDERTYLERQRGPLLKRLTEATGFVAEVRAEGIALLDPTREATDLGMPDEGTDGHATLLLAEFLSDRLRAGLDTVGVEAAEQHMKKLIGAHKAHWRKSAKDPGAERELTALALRRLAALGLIALSGQTVRPLPALARFGYAPAKITGKNRV</sequence>
<proteinExistence type="predicted"/>
<protein>
    <submittedName>
        <fullName evidence="1">TIGR02678 family protein</fullName>
    </submittedName>
</protein>
<reference evidence="1 2" key="1">
    <citation type="submission" date="2020-06" db="EMBL/GenBank/DDBJ databases">
        <title>Actinomadura xiongansis sp. nov., isolated from soil of Baiyangdian.</title>
        <authorList>
            <person name="Zhang X."/>
        </authorList>
    </citation>
    <scope>NUCLEOTIDE SEQUENCE [LARGE SCALE GENOMIC DNA]</scope>
    <source>
        <strain evidence="1 2">HBUM206468</strain>
    </source>
</reference>
<dbReference type="Proteomes" id="UP000805614">
    <property type="component" value="Unassembled WGS sequence"/>
</dbReference>
<name>A0ABR7LPF5_9ACTN</name>
<comment type="caution">
    <text evidence="1">The sequence shown here is derived from an EMBL/GenBank/DDBJ whole genome shotgun (WGS) entry which is preliminary data.</text>
</comment>
<dbReference type="RefSeq" id="WP_187243740.1">
    <property type="nucleotide sequence ID" value="NZ_BAAAOK010000013.1"/>
</dbReference>